<dbReference type="GeneID" id="90528012"/>
<protein>
    <recommendedName>
        <fullName evidence="2">Tail specific protease domain-containing protein</fullName>
    </recommendedName>
</protein>
<organism evidence="3 4">
    <name type="scientific">Barnesiella viscericola DSM 18177</name>
    <dbReference type="NCBI Taxonomy" id="880074"/>
    <lineage>
        <taxon>Bacteria</taxon>
        <taxon>Pseudomonadati</taxon>
        <taxon>Bacteroidota</taxon>
        <taxon>Bacteroidia</taxon>
        <taxon>Bacteroidales</taxon>
        <taxon>Barnesiellaceae</taxon>
        <taxon>Barnesiella</taxon>
    </lineage>
</organism>
<evidence type="ECO:0000313" key="4">
    <source>
        <dbReference type="Proteomes" id="UP000018901"/>
    </source>
</evidence>
<dbReference type="OrthoDB" id="5480566at2"/>
<dbReference type="GO" id="GO:0007165">
    <property type="term" value="P:signal transduction"/>
    <property type="evidence" value="ECO:0007669"/>
    <property type="project" value="TreeGrafter"/>
</dbReference>
<evidence type="ECO:0000313" key="3">
    <source>
        <dbReference type="EMBL" id="AHF13539.1"/>
    </source>
</evidence>
<dbReference type="HOGENOM" id="CLU_033983_0_0_10"/>
<sequence>MKKCLFAIALVGLFAIQVPAKAQTTTNERIYILSSVWKDVCKNFAFPERFKEVDPDSLYKEYIPKVLHAESEQHFSNLMAEFLSSFQDGHTKFNDNNIKRYKVPVVFSWVKDQLFVTNIPTALKQEIPLGSQIVEVEGEPLMDYLQKQVYPIVPASNENWRKRKALDFFLTGDKDTRYNCSIKTPNGEMKEVSLTTGIIGYEDISDWLIQRDNRICYVKNLPGDILYMKLTTFAKPQSVKEEFEKYLSQFISSKGVIFDIRGNRGGTDESWHNLIQYIADSDVNIQDGLMLTGRVSNTAIELYGKNVPQLADYYNGVAMQPIQLDPFKSKIPDSLRIKSPIILLVDGFTASAAEDFAVTMKNLKLATIVGTSTAGVVSSPKVNDHGHGYWSQVSFCRFSNPDGSDIIYTGVLPDTNIEYTLNDALGKTDTALDTAINIIHIHQAK</sequence>
<dbReference type="InterPro" id="IPR028204">
    <property type="entry name" value="Tricorn_C1"/>
</dbReference>
<dbReference type="SMART" id="SM00245">
    <property type="entry name" value="TSPc"/>
    <property type="match status" value="1"/>
</dbReference>
<dbReference type="eggNOG" id="COG0793">
    <property type="taxonomic scope" value="Bacteria"/>
</dbReference>
<dbReference type="PANTHER" id="PTHR32060">
    <property type="entry name" value="TAIL-SPECIFIC PROTEASE"/>
    <property type="match status" value="1"/>
</dbReference>
<gene>
    <name evidence="3" type="ORF">BARVI_00780</name>
</gene>
<evidence type="ECO:0000259" key="2">
    <source>
        <dbReference type="SMART" id="SM00245"/>
    </source>
</evidence>
<dbReference type="InterPro" id="IPR029045">
    <property type="entry name" value="ClpP/crotonase-like_dom_sf"/>
</dbReference>
<dbReference type="Pfam" id="PF03572">
    <property type="entry name" value="Peptidase_S41"/>
    <property type="match status" value="1"/>
</dbReference>
<feature type="signal peptide" evidence="1">
    <location>
        <begin position="1"/>
        <end position="22"/>
    </location>
</feature>
<dbReference type="STRING" id="880074.BARVI_00780"/>
<feature type="chain" id="PRO_5004788342" description="Tail specific protease domain-containing protein" evidence="1">
    <location>
        <begin position="23"/>
        <end position="445"/>
    </location>
</feature>
<dbReference type="GO" id="GO:0004175">
    <property type="term" value="F:endopeptidase activity"/>
    <property type="evidence" value="ECO:0007669"/>
    <property type="project" value="TreeGrafter"/>
</dbReference>
<proteinExistence type="predicted"/>
<accession>W0EWF1</accession>
<dbReference type="EMBL" id="CP007034">
    <property type="protein sequence ID" value="AHF13539.1"/>
    <property type="molecule type" value="Genomic_DNA"/>
</dbReference>
<dbReference type="Gene3D" id="3.90.226.10">
    <property type="entry name" value="2-enoyl-CoA Hydratase, Chain A, domain 1"/>
    <property type="match status" value="1"/>
</dbReference>
<dbReference type="GO" id="GO:0006508">
    <property type="term" value="P:proteolysis"/>
    <property type="evidence" value="ECO:0007669"/>
    <property type="project" value="InterPro"/>
</dbReference>
<dbReference type="GO" id="GO:0008236">
    <property type="term" value="F:serine-type peptidase activity"/>
    <property type="evidence" value="ECO:0007669"/>
    <property type="project" value="InterPro"/>
</dbReference>
<keyword evidence="4" id="KW-1185">Reference proteome</keyword>
<dbReference type="AlphaFoldDB" id="W0EWF1"/>
<dbReference type="Proteomes" id="UP000018901">
    <property type="component" value="Chromosome"/>
</dbReference>
<dbReference type="KEGG" id="bvs:BARVI_00780"/>
<evidence type="ECO:0000256" key="1">
    <source>
        <dbReference type="SAM" id="SignalP"/>
    </source>
</evidence>
<dbReference type="RefSeq" id="WP_025277381.1">
    <property type="nucleotide sequence ID" value="NZ_CP007034.1"/>
</dbReference>
<dbReference type="InterPro" id="IPR005151">
    <property type="entry name" value="Tail-specific_protease"/>
</dbReference>
<dbReference type="Pfam" id="PF14684">
    <property type="entry name" value="Tricorn_C1"/>
    <property type="match status" value="1"/>
</dbReference>
<dbReference type="PANTHER" id="PTHR32060:SF30">
    <property type="entry name" value="CARBOXY-TERMINAL PROCESSING PROTEASE CTPA"/>
    <property type="match status" value="1"/>
</dbReference>
<keyword evidence="1" id="KW-0732">Signal</keyword>
<name>W0EWF1_9BACT</name>
<feature type="domain" description="Tail specific protease" evidence="2">
    <location>
        <begin position="197"/>
        <end position="418"/>
    </location>
</feature>
<dbReference type="GO" id="GO:0030288">
    <property type="term" value="C:outer membrane-bounded periplasmic space"/>
    <property type="evidence" value="ECO:0007669"/>
    <property type="project" value="TreeGrafter"/>
</dbReference>
<reference evidence="3 4" key="1">
    <citation type="submission" date="2013-12" db="EMBL/GenBank/DDBJ databases">
        <authorList>
            <consortium name="DOE Joint Genome Institute"/>
            <person name="Eisen J."/>
            <person name="Huntemann M."/>
            <person name="Han J."/>
            <person name="Chen A."/>
            <person name="Kyrpides N."/>
            <person name="Mavromatis K."/>
            <person name="Markowitz V."/>
            <person name="Palaniappan K."/>
            <person name="Ivanova N."/>
            <person name="Schaumberg A."/>
            <person name="Pati A."/>
            <person name="Liolios K."/>
            <person name="Nordberg H.P."/>
            <person name="Cantor M.N."/>
            <person name="Hua S.X."/>
            <person name="Woyke T."/>
        </authorList>
    </citation>
    <scope>NUCLEOTIDE SEQUENCE [LARGE SCALE GENOMIC DNA]</scope>
    <source>
        <strain evidence="4">DSM 18177</strain>
    </source>
</reference>
<dbReference type="SUPFAM" id="SSF52096">
    <property type="entry name" value="ClpP/crotonase"/>
    <property type="match status" value="1"/>
</dbReference>
<dbReference type="Gene3D" id="3.30.750.44">
    <property type="match status" value="1"/>
</dbReference>